<dbReference type="InterPro" id="IPR023214">
    <property type="entry name" value="HAD_sf"/>
</dbReference>
<gene>
    <name evidence="1" type="ORF">BN2476_1640003</name>
</gene>
<evidence type="ECO:0000313" key="1">
    <source>
        <dbReference type="EMBL" id="SIT52003.1"/>
    </source>
</evidence>
<accession>A0A1N7SWY3</accession>
<dbReference type="AlphaFoldDB" id="A0A1N7SWY3"/>
<dbReference type="OrthoDB" id="9100910at2"/>
<dbReference type="RefSeq" id="WP_087740323.1">
    <property type="nucleotide sequence ID" value="NZ_CYGY02000164.1"/>
</dbReference>
<evidence type="ECO:0000313" key="2">
    <source>
        <dbReference type="Proteomes" id="UP000195569"/>
    </source>
</evidence>
<organism evidence="1 2">
    <name type="scientific">Paraburkholderia piptadeniae</name>
    <dbReference type="NCBI Taxonomy" id="1701573"/>
    <lineage>
        <taxon>Bacteria</taxon>
        <taxon>Pseudomonadati</taxon>
        <taxon>Pseudomonadota</taxon>
        <taxon>Betaproteobacteria</taxon>
        <taxon>Burkholderiales</taxon>
        <taxon>Burkholderiaceae</taxon>
        <taxon>Paraburkholderia</taxon>
    </lineage>
</organism>
<name>A0A1N7SWY3_9BURK</name>
<dbReference type="SUPFAM" id="SSF56784">
    <property type="entry name" value="HAD-like"/>
    <property type="match status" value="1"/>
</dbReference>
<reference evidence="1" key="1">
    <citation type="submission" date="2016-12" db="EMBL/GenBank/DDBJ databases">
        <authorList>
            <person name="Moulin L."/>
        </authorList>
    </citation>
    <scope>NUCLEOTIDE SEQUENCE [LARGE SCALE GENOMIC DNA]</scope>
    <source>
        <strain evidence="1">STM 7183</strain>
    </source>
</reference>
<comment type="caution">
    <text evidence="1">The sequence shown here is derived from an EMBL/GenBank/DDBJ whole genome shotgun (WGS) entry which is preliminary data.</text>
</comment>
<keyword evidence="2" id="KW-1185">Reference proteome</keyword>
<proteinExistence type="predicted"/>
<sequence>MAIDAILANMDDVWSAMDDSPDTEAGREQRTALKQLLQRIRDDGYPLLLMSNLSAEYLNSAIGSALGQDGVTYFSAILSSREFTDRYAIALHTLETAPHRVIALGSSGKELEEARTFGIARCIHLDDALSQLPL</sequence>
<dbReference type="InterPro" id="IPR036412">
    <property type="entry name" value="HAD-like_sf"/>
</dbReference>
<protein>
    <submittedName>
        <fullName evidence="1">Uncharacterized protein</fullName>
    </submittedName>
</protein>
<dbReference type="EMBL" id="CYGY02000164">
    <property type="protein sequence ID" value="SIT52003.1"/>
    <property type="molecule type" value="Genomic_DNA"/>
</dbReference>
<dbReference type="Gene3D" id="3.40.50.1000">
    <property type="entry name" value="HAD superfamily/HAD-like"/>
    <property type="match status" value="1"/>
</dbReference>
<dbReference type="Proteomes" id="UP000195569">
    <property type="component" value="Unassembled WGS sequence"/>
</dbReference>